<feature type="region of interest" description="Disordered" evidence="1">
    <location>
        <begin position="505"/>
        <end position="526"/>
    </location>
</feature>
<feature type="signal peptide" evidence="3">
    <location>
        <begin position="1"/>
        <end position="21"/>
    </location>
</feature>
<keyword evidence="2" id="KW-0472">Membrane</keyword>
<feature type="transmembrane region" description="Helical" evidence="2">
    <location>
        <begin position="468"/>
        <end position="493"/>
    </location>
</feature>
<keyword evidence="2" id="KW-1133">Transmembrane helix</keyword>
<evidence type="ECO:0000256" key="2">
    <source>
        <dbReference type="SAM" id="Phobius"/>
    </source>
</evidence>
<keyword evidence="2" id="KW-0812">Transmembrane</keyword>
<organism evidence="4 5">
    <name type="scientific">Lachnellula cervina</name>
    <dbReference type="NCBI Taxonomy" id="1316786"/>
    <lineage>
        <taxon>Eukaryota</taxon>
        <taxon>Fungi</taxon>
        <taxon>Dikarya</taxon>
        <taxon>Ascomycota</taxon>
        <taxon>Pezizomycotina</taxon>
        <taxon>Leotiomycetes</taxon>
        <taxon>Helotiales</taxon>
        <taxon>Lachnaceae</taxon>
        <taxon>Lachnellula</taxon>
    </lineage>
</organism>
<name>A0A7D8USH4_9HELO</name>
<feature type="region of interest" description="Disordered" evidence="1">
    <location>
        <begin position="436"/>
        <end position="460"/>
    </location>
</feature>
<dbReference type="Proteomes" id="UP000481288">
    <property type="component" value="Unassembled WGS sequence"/>
</dbReference>
<reference evidence="4 5" key="1">
    <citation type="submission" date="2018-05" db="EMBL/GenBank/DDBJ databases">
        <title>Whole genome sequencing for identification of molecular markers to develop diagnostic detection tools for the regulated plant pathogen Lachnellula willkommii.</title>
        <authorList>
            <person name="Giroux E."/>
            <person name="Bilodeau G."/>
        </authorList>
    </citation>
    <scope>NUCLEOTIDE SEQUENCE [LARGE SCALE GENOMIC DNA]</scope>
    <source>
        <strain evidence="4 5">CBS 625.97</strain>
    </source>
</reference>
<evidence type="ECO:0000313" key="4">
    <source>
        <dbReference type="EMBL" id="TVY56431.1"/>
    </source>
</evidence>
<evidence type="ECO:0000256" key="1">
    <source>
        <dbReference type="SAM" id="MobiDB-lite"/>
    </source>
</evidence>
<accession>A0A7D8USH4</accession>
<dbReference type="EMBL" id="QGMG01000160">
    <property type="protein sequence ID" value="TVY56431.1"/>
    <property type="molecule type" value="Genomic_DNA"/>
</dbReference>
<evidence type="ECO:0008006" key="6">
    <source>
        <dbReference type="Google" id="ProtNLM"/>
    </source>
</evidence>
<gene>
    <name evidence="4" type="ORF">LCER1_G001494</name>
</gene>
<feature type="compositionally biased region" description="Basic and acidic residues" evidence="1">
    <location>
        <begin position="505"/>
        <end position="517"/>
    </location>
</feature>
<sequence>MLLKQCVVGLTWAIGISISAASLAPPNHNIHFTRDGTAASPDSLLALRRAIASTAQSKRDTTFKNSTSLDKSWDNVVLFDFNAAVDNGNTNPPAGIKVVCNTCYIKGTANAQFSVEGNINASQELQNIPSNVESDINSTWNTFVDAANKDNVHFDLQLDMPVIPECQLQYRFDGLELYMQIDTNVTGGATYQINLFTTESPVGIKLSDGAEAPMDISSGFHIKLDDSAAINIAMFNKSVSSIEFNGSEFEFLPVTIQTAGGVITAILRVGAHAGFNITTEKTLTIEALEEDTSSCGLPVVEAYSLALGANAGATVAAGSRHWGPTPSTRIPIFYTTLFDACAILKTVTPVENRATATGAVERRDARSTTSTVTYTATSYMTTGVVDCPVSLQSTSIYTTVTTFLSTSMPLIQNSVTSAVSFGTNVKAMASLDGTPVSYIPPPPTSSDGDGAKTSSLGDDNPGGHHRKIVIGLCVGLLMPIMIAIIAGAVYFFYKRKRYNAVSREETAYSDQQGHETSESGTVTPGF</sequence>
<evidence type="ECO:0000313" key="5">
    <source>
        <dbReference type="Proteomes" id="UP000481288"/>
    </source>
</evidence>
<evidence type="ECO:0000256" key="3">
    <source>
        <dbReference type="SAM" id="SignalP"/>
    </source>
</evidence>
<comment type="caution">
    <text evidence="4">The sequence shown here is derived from an EMBL/GenBank/DDBJ whole genome shotgun (WGS) entry which is preliminary data.</text>
</comment>
<feature type="chain" id="PRO_5028804485" description="Mid2 domain-containing protein" evidence="3">
    <location>
        <begin position="22"/>
        <end position="526"/>
    </location>
</feature>
<dbReference type="OrthoDB" id="4733706at2759"/>
<keyword evidence="5" id="KW-1185">Reference proteome</keyword>
<proteinExistence type="predicted"/>
<keyword evidence="3" id="KW-0732">Signal</keyword>
<dbReference type="AlphaFoldDB" id="A0A7D8USH4"/>
<protein>
    <recommendedName>
        <fullName evidence="6">Mid2 domain-containing protein</fullName>
    </recommendedName>
</protein>